<accession>A0A2Z5Y1F4</accession>
<dbReference type="SUPFAM" id="SSF160240">
    <property type="entry name" value="Cation efflux protein cytoplasmic domain-like"/>
    <property type="match status" value="1"/>
</dbReference>
<evidence type="ECO:0000313" key="10">
    <source>
        <dbReference type="EMBL" id="BBC60558.1"/>
    </source>
</evidence>
<keyword evidence="5 7" id="KW-1133">Transmembrane helix</keyword>
<comment type="subcellular location">
    <subcellularLocation>
        <location evidence="1">Membrane</location>
        <topology evidence="1">Multi-pass membrane protein</topology>
    </subcellularLocation>
</comment>
<evidence type="ECO:0000256" key="4">
    <source>
        <dbReference type="ARBA" id="ARBA00022692"/>
    </source>
</evidence>
<dbReference type="Proteomes" id="UP000269226">
    <property type="component" value="Chromosome"/>
</dbReference>
<evidence type="ECO:0000256" key="1">
    <source>
        <dbReference type="ARBA" id="ARBA00004141"/>
    </source>
</evidence>
<dbReference type="InterPro" id="IPR058533">
    <property type="entry name" value="Cation_efflux_TM"/>
</dbReference>
<evidence type="ECO:0000259" key="8">
    <source>
        <dbReference type="Pfam" id="PF01545"/>
    </source>
</evidence>
<comment type="similarity">
    <text evidence="2">Belongs to the cation diffusion facilitator (CDF) transporter (TC 2.A.4) family.</text>
</comment>
<dbReference type="PANTHER" id="PTHR43840:SF50">
    <property type="entry name" value="MANGANESE EFFLUX SYSTEM PROTEIN MNES"/>
    <property type="match status" value="1"/>
</dbReference>
<dbReference type="PANTHER" id="PTHR43840">
    <property type="entry name" value="MITOCHONDRIAL METAL TRANSPORTER 1-RELATED"/>
    <property type="match status" value="1"/>
</dbReference>
<proteinExistence type="inferred from homology"/>
<keyword evidence="3" id="KW-0813">Transport</keyword>
<dbReference type="InterPro" id="IPR002524">
    <property type="entry name" value="Cation_efflux"/>
</dbReference>
<name>A0A2Z5Y1F4_9ENTE</name>
<dbReference type="InterPro" id="IPR027469">
    <property type="entry name" value="Cation_efflux_TMD_sf"/>
</dbReference>
<dbReference type="InterPro" id="IPR050291">
    <property type="entry name" value="CDF_Transporter"/>
</dbReference>
<evidence type="ECO:0000259" key="9">
    <source>
        <dbReference type="Pfam" id="PF16916"/>
    </source>
</evidence>
<dbReference type="GO" id="GO:0008324">
    <property type="term" value="F:monoatomic cation transmembrane transporter activity"/>
    <property type="evidence" value="ECO:0007669"/>
    <property type="project" value="InterPro"/>
</dbReference>
<gene>
    <name evidence="10" type="ORF">DAT561_0421</name>
</gene>
<evidence type="ECO:0000313" key="11">
    <source>
        <dbReference type="Proteomes" id="UP000269226"/>
    </source>
</evidence>
<keyword evidence="4 7" id="KW-0812">Transmembrane</keyword>
<dbReference type="SUPFAM" id="SSF161111">
    <property type="entry name" value="Cation efflux protein transmembrane domain-like"/>
    <property type="match status" value="1"/>
</dbReference>
<feature type="domain" description="Cation efflux protein cytoplasmic" evidence="9">
    <location>
        <begin position="228"/>
        <end position="304"/>
    </location>
</feature>
<dbReference type="Gene3D" id="3.30.70.1350">
    <property type="entry name" value="Cation efflux protein, cytoplasmic domain"/>
    <property type="match status" value="1"/>
</dbReference>
<evidence type="ECO:0000256" key="3">
    <source>
        <dbReference type="ARBA" id="ARBA00022448"/>
    </source>
</evidence>
<organism evidence="10 11">
    <name type="scientific">Melissococcus plutonius</name>
    <dbReference type="NCBI Taxonomy" id="33970"/>
    <lineage>
        <taxon>Bacteria</taxon>
        <taxon>Bacillati</taxon>
        <taxon>Bacillota</taxon>
        <taxon>Bacilli</taxon>
        <taxon>Lactobacillales</taxon>
        <taxon>Enterococcaceae</taxon>
        <taxon>Melissococcus</taxon>
    </lineage>
</organism>
<evidence type="ECO:0000256" key="7">
    <source>
        <dbReference type="SAM" id="Phobius"/>
    </source>
</evidence>
<dbReference type="InterPro" id="IPR036837">
    <property type="entry name" value="Cation_efflux_CTD_sf"/>
</dbReference>
<evidence type="ECO:0000256" key="5">
    <source>
        <dbReference type="ARBA" id="ARBA00022989"/>
    </source>
</evidence>
<dbReference type="EMBL" id="AP018492">
    <property type="protein sequence ID" value="BBC60558.1"/>
    <property type="molecule type" value="Genomic_DNA"/>
</dbReference>
<evidence type="ECO:0000256" key="6">
    <source>
        <dbReference type="ARBA" id="ARBA00023136"/>
    </source>
</evidence>
<feature type="transmembrane region" description="Helical" evidence="7">
    <location>
        <begin position="21"/>
        <end position="48"/>
    </location>
</feature>
<feature type="transmembrane region" description="Helical" evidence="7">
    <location>
        <begin position="98"/>
        <end position="117"/>
    </location>
</feature>
<keyword evidence="6 7" id="KW-0472">Membrane</keyword>
<feature type="transmembrane region" description="Helical" evidence="7">
    <location>
        <begin position="174"/>
        <end position="192"/>
    </location>
</feature>
<dbReference type="AlphaFoldDB" id="A0A2Z5Y1F4"/>
<feature type="domain" description="Cation efflux protein transmembrane" evidence="8">
    <location>
        <begin position="33"/>
        <end position="221"/>
    </location>
</feature>
<protein>
    <submittedName>
        <fullName evidence="10">Cobalt-zinc-cadmium resistance protein</fullName>
    </submittedName>
</protein>
<evidence type="ECO:0000256" key="2">
    <source>
        <dbReference type="ARBA" id="ARBA00008114"/>
    </source>
</evidence>
<dbReference type="NCBIfam" id="TIGR01297">
    <property type="entry name" value="CDF"/>
    <property type="match status" value="1"/>
</dbReference>
<dbReference type="Gene3D" id="1.20.1510.10">
    <property type="entry name" value="Cation efflux protein transmembrane domain"/>
    <property type="match status" value="1"/>
</dbReference>
<reference evidence="10 11" key="1">
    <citation type="submission" date="2018-01" db="EMBL/GenBank/DDBJ databases">
        <title>Whole genome sequence of Melissococcus plutonius DAT561.</title>
        <authorList>
            <person name="Okumura K."/>
            <person name="Takamatsu D."/>
            <person name="Okura M."/>
        </authorList>
    </citation>
    <scope>NUCLEOTIDE SEQUENCE [LARGE SCALE GENOMIC DNA]</scope>
    <source>
        <strain evidence="10 11">DAT561</strain>
    </source>
</reference>
<feature type="transmembrane region" description="Helical" evidence="7">
    <location>
        <begin position="198"/>
        <end position="220"/>
    </location>
</feature>
<sequence length="391" mass="44752">MMIQSLINYFEKKQQEKKTTNLHIALGVFAGKIGFFLNILLFIIKLIIGFISGSVSIMADAMNNLSDTVSSILTLVGFYISGKPADQNHPYGHERFEYISGMLVSISIIVVGFRFLTSSIERIKTPQAVHINSTIIFILLFSILIKVWQGVFYKKIAEKIHSETLIASSKDSIYDVYITISVLISASIQWLTRLEIDGYVSFLIACYIIVNGILLIRGFINELIGMRPNQKEIDKMKKYLASVPSIVGYHDLLIHQYGPRKTFASVHIEIDDRLNLNEAHEIVDQIEQQFKDELAVDLVCHIDPVNLHDTQQQFVRKEIRRIVQEIHPELKIHDIRLDIHEKPAKILFDLVLPATVYPVTEEELTKKIQQKVNVRIGDYSVIITFDHTYLL</sequence>
<dbReference type="Pfam" id="PF16916">
    <property type="entry name" value="ZT_dimer"/>
    <property type="match status" value="1"/>
</dbReference>
<feature type="transmembrane region" description="Helical" evidence="7">
    <location>
        <begin position="129"/>
        <end position="153"/>
    </location>
</feature>
<dbReference type="InterPro" id="IPR027470">
    <property type="entry name" value="Cation_efflux_CTD"/>
</dbReference>
<dbReference type="Pfam" id="PF01545">
    <property type="entry name" value="Cation_efflux"/>
    <property type="match status" value="1"/>
</dbReference>
<dbReference type="GO" id="GO:0016020">
    <property type="term" value="C:membrane"/>
    <property type="evidence" value="ECO:0007669"/>
    <property type="project" value="UniProtKB-SubCell"/>
</dbReference>